<dbReference type="SUPFAM" id="SSF53613">
    <property type="entry name" value="Ribokinase-like"/>
    <property type="match status" value="1"/>
</dbReference>
<dbReference type="AlphaFoldDB" id="A0A132NAG0"/>
<dbReference type="GO" id="GO:0009228">
    <property type="term" value="P:thiamine biosynthetic process"/>
    <property type="evidence" value="ECO:0007669"/>
    <property type="project" value="UniProtKB-KW"/>
</dbReference>
<evidence type="ECO:0000256" key="10">
    <source>
        <dbReference type="ARBA" id="ARBA00022977"/>
    </source>
</evidence>
<dbReference type="NCBIfam" id="TIGR00694">
    <property type="entry name" value="thiM"/>
    <property type="match status" value="1"/>
</dbReference>
<dbReference type="NCBIfam" id="NF006830">
    <property type="entry name" value="PRK09355.1"/>
    <property type="match status" value="1"/>
</dbReference>
<keyword evidence="10 11" id="KW-0784">Thiamine biosynthesis</keyword>
<gene>
    <name evidence="11" type="primary">thiM</name>
    <name evidence="12" type="ORF">SA87_03850</name>
</gene>
<evidence type="ECO:0000256" key="7">
    <source>
        <dbReference type="ARBA" id="ARBA00022777"/>
    </source>
</evidence>
<dbReference type="UniPathway" id="UPA00060">
    <property type="reaction ID" value="UER00139"/>
</dbReference>
<dbReference type="STRING" id="1484.SA87_03850"/>
<keyword evidence="5 11" id="KW-0479">Metal-binding</keyword>
<evidence type="ECO:0000313" key="12">
    <source>
        <dbReference type="EMBL" id="OAR03302.1"/>
    </source>
</evidence>
<comment type="catalytic activity">
    <reaction evidence="1 11">
        <text>5-(2-hydroxyethyl)-4-methylthiazole + ATP = 4-methyl-5-(2-phosphooxyethyl)-thiazole + ADP + H(+)</text>
        <dbReference type="Rhea" id="RHEA:24212"/>
        <dbReference type="ChEBI" id="CHEBI:15378"/>
        <dbReference type="ChEBI" id="CHEBI:17957"/>
        <dbReference type="ChEBI" id="CHEBI:30616"/>
        <dbReference type="ChEBI" id="CHEBI:58296"/>
        <dbReference type="ChEBI" id="CHEBI:456216"/>
        <dbReference type="EC" id="2.7.1.50"/>
    </reaction>
</comment>
<comment type="function">
    <text evidence="11">Catalyzes the phosphorylation of the hydroxyl group of 4-methyl-5-beta-hydroxyethylthiazole (THZ).</text>
</comment>
<organism evidence="12 13">
    <name type="scientific">Hydrogenibacillus schlegelii</name>
    <name type="common">Bacillus schlegelii</name>
    <dbReference type="NCBI Taxonomy" id="1484"/>
    <lineage>
        <taxon>Bacteria</taxon>
        <taxon>Bacillati</taxon>
        <taxon>Bacillota</taxon>
        <taxon>Bacilli</taxon>
        <taxon>Bacillales</taxon>
        <taxon>Bacillales Family X. Incertae Sedis</taxon>
        <taxon>Hydrogenibacillus</taxon>
    </lineage>
</organism>
<dbReference type="CDD" id="cd01170">
    <property type="entry name" value="THZ_kinase"/>
    <property type="match status" value="1"/>
</dbReference>
<evidence type="ECO:0000256" key="6">
    <source>
        <dbReference type="ARBA" id="ARBA00022741"/>
    </source>
</evidence>
<keyword evidence="9 11" id="KW-0460">Magnesium</keyword>
<name>A0A132NAG0_HYDSH</name>
<evidence type="ECO:0000256" key="9">
    <source>
        <dbReference type="ARBA" id="ARBA00022842"/>
    </source>
</evidence>
<dbReference type="HAMAP" id="MF_00228">
    <property type="entry name" value="Thz_kinase"/>
    <property type="match status" value="1"/>
</dbReference>
<evidence type="ECO:0000256" key="4">
    <source>
        <dbReference type="ARBA" id="ARBA00022679"/>
    </source>
</evidence>
<comment type="pathway">
    <text evidence="3 11">Cofactor biosynthesis; thiamine diphosphate biosynthesis; 4-methyl-5-(2-phosphoethyl)-thiazole from 5-(2-hydroxyethyl)-4-methylthiazole: step 1/1.</text>
</comment>
<dbReference type="PRINTS" id="PR01099">
    <property type="entry name" value="HYETHTZKNASE"/>
</dbReference>
<evidence type="ECO:0000256" key="1">
    <source>
        <dbReference type="ARBA" id="ARBA00001771"/>
    </source>
</evidence>
<dbReference type="InterPro" id="IPR000417">
    <property type="entry name" value="Hyethyz_kinase"/>
</dbReference>
<comment type="similarity">
    <text evidence="11">Belongs to the Thz kinase family.</text>
</comment>
<comment type="cofactor">
    <cofactor evidence="2 11">
        <name>Mg(2+)</name>
        <dbReference type="ChEBI" id="CHEBI:18420"/>
    </cofactor>
</comment>
<dbReference type="EMBL" id="JXBB01000063">
    <property type="protein sequence ID" value="OAR03302.1"/>
    <property type="molecule type" value="Genomic_DNA"/>
</dbReference>
<proteinExistence type="inferred from homology"/>
<keyword evidence="7 11" id="KW-0418">Kinase</keyword>
<sequence length="284" mass="28809">MFDASRAGAALRAIRERRPLIHAITNTVVQNFTANGLLALGASPVMADAPEEAGEVAGKADALLINLGTLSDRTLRAMEEALRAANAAGVPAVLDPVGVGATAFRTEAVERLLSAGRFAVIRGNVAEVANLIGRPLPIKGVDAEAVPTAVAVAVARAAAERFETVVAATGPEDFVTDGRRTLIVANGDPLMARVTGSGCLLGAVVAAFAAVEQEAFRAAADALVAFGVAGEIARERLAALGPVRSGRYGIALLDALDGLDEGALAARARVREAEEMAAEGGGSA</sequence>
<dbReference type="PIRSF" id="PIRSF000513">
    <property type="entry name" value="Thz_kinase"/>
    <property type="match status" value="1"/>
</dbReference>
<dbReference type="Pfam" id="PF02110">
    <property type="entry name" value="HK"/>
    <property type="match status" value="1"/>
</dbReference>
<dbReference type="Proteomes" id="UP000243024">
    <property type="component" value="Unassembled WGS sequence"/>
</dbReference>
<comment type="caution">
    <text evidence="12">The sequence shown here is derived from an EMBL/GenBank/DDBJ whole genome shotgun (WGS) entry which is preliminary data.</text>
</comment>
<feature type="binding site" evidence="11">
    <location>
        <position position="196"/>
    </location>
    <ligand>
        <name>substrate</name>
    </ligand>
</feature>
<dbReference type="GO" id="GO:0000287">
    <property type="term" value="F:magnesium ion binding"/>
    <property type="evidence" value="ECO:0007669"/>
    <property type="project" value="UniProtKB-UniRule"/>
</dbReference>
<evidence type="ECO:0000256" key="5">
    <source>
        <dbReference type="ARBA" id="ARBA00022723"/>
    </source>
</evidence>
<dbReference type="RefSeq" id="WP_066203418.1">
    <property type="nucleotide sequence ID" value="NZ_CBCSAS010000006.1"/>
</dbReference>
<keyword evidence="4 11" id="KW-0808">Transferase</keyword>
<dbReference type="Gene3D" id="3.40.1190.20">
    <property type="match status" value="1"/>
</dbReference>
<keyword evidence="13" id="KW-1185">Reference proteome</keyword>
<protein>
    <recommendedName>
        <fullName evidence="11">Hydroxyethylthiazole kinase</fullName>
        <ecNumber evidence="11">2.7.1.50</ecNumber>
    </recommendedName>
    <alternativeName>
        <fullName evidence="11">4-methyl-5-beta-hydroxyethylthiazole kinase</fullName>
        <shortName evidence="11">TH kinase</shortName>
        <shortName evidence="11">Thz kinase</shortName>
    </alternativeName>
</protein>
<feature type="binding site" evidence="11">
    <location>
        <position position="122"/>
    </location>
    <ligand>
        <name>ATP</name>
        <dbReference type="ChEBI" id="CHEBI:30616"/>
    </ligand>
</feature>
<dbReference type="OrthoDB" id="9778146at2"/>
<evidence type="ECO:0000256" key="3">
    <source>
        <dbReference type="ARBA" id="ARBA00004868"/>
    </source>
</evidence>
<keyword evidence="8 11" id="KW-0067">ATP-binding</keyword>
<dbReference type="InterPro" id="IPR029056">
    <property type="entry name" value="Ribokinase-like"/>
</dbReference>
<feature type="binding site" evidence="11">
    <location>
        <position position="46"/>
    </location>
    <ligand>
        <name>substrate</name>
    </ligand>
</feature>
<keyword evidence="6 11" id="KW-0547">Nucleotide-binding</keyword>
<dbReference type="EC" id="2.7.1.50" evidence="11"/>
<evidence type="ECO:0000256" key="2">
    <source>
        <dbReference type="ARBA" id="ARBA00001946"/>
    </source>
</evidence>
<dbReference type="GO" id="GO:0009229">
    <property type="term" value="P:thiamine diphosphate biosynthetic process"/>
    <property type="evidence" value="ECO:0007669"/>
    <property type="project" value="UniProtKB-UniRule"/>
</dbReference>
<evidence type="ECO:0000313" key="13">
    <source>
        <dbReference type="Proteomes" id="UP000243024"/>
    </source>
</evidence>
<evidence type="ECO:0000256" key="8">
    <source>
        <dbReference type="ARBA" id="ARBA00022840"/>
    </source>
</evidence>
<reference evidence="12 13" key="1">
    <citation type="submission" date="2015-09" db="EMBL/GenBank/DDBJ databases">
        <title>Draft genome sequence of Hydrogenibacillus schlegelii DSM 2000.</title>
        <authorList>
            <person name="Hemp J."/>
        </authorList>
    </citation>
    <scope>NUCLEOTIDE SEQUENCE [LARGE SCALE GENOMIC DNA]</scope>
    <source>
        <strain evidence="12 13">MA 48</strain>
    </source>
</reference>
<dbReference type="GO" id="GO:0005524">
    <property type="term" value="F:ATP binding"/>
    <property type="evidence" value="ECO:0007669"/>
    <property type="project" value="UniProtKB-UniRule"/>
</dbReference>
<accession>A0A132NAG0</accession>
<dbReference type="GO" id="GO:0004417">
    <property type="term" value="F:hydroxyethylthiazole kinase activity"/>
    <property type="evidence" value="ECO:0007669"/>
    <property type="project" value="UniProtKB-UniRule"/>
</dbReference>
<feature type="binding site" evidence="11">
    <location>
        <position position="169"/>
    </location>
    <ligand>
        <name>ATP</name>
        <dbReference type="ChEBI" id="CHEBI:30616"/>
    </ligand>
</feature>
<evidence type="ECO:0000256" key="11">
    <source>
        <dbReference type="HAMAP-Rule" id="MF_00228"/>
    </source>
</evidence>